<dbReference type="PANTHER" id="PTHR12161">
    <property type="entry name" value="IST1 FAMILY MEMBER"/>
    <property type="match status" value="1"/>
</dbReference>
<dbReference type="GO" id="GO:0015031">
    <property type="term" value="P:protein transport"/>
    <property type="evidence" value="ECO:0007669"/>
    <property type="project" value="InterPro"/>
</dbReference>
<dbReference type="InterPro" id="IPR005061">
    <property type="entry name" value="Ist1"/>
</dbReference>
<dbReference type="FunFam" id="1.20.1260.60:FF:000002">
    <property type="entry name" value="Vacuolar protein sorting-associated protein IST1"/>
    <property type="match status" value="1"/>
</dbReference>
<dbReference type="PANTHER" id="PTHR12161:SF5">
    <property type="entry name" value="IST1 HOMOLOG"/>
    <property type="match status" value="1"/>
</dbReference>
<evidence type="ECO:0000313" key="4">
    <source>
        <dbReference type="Proteomes" id="UP001224775"/>
    </source>
</evidence>
<organism evidence="3 4">
    <name type="scientific">Skeletonema marinoi</name>
    <dbReference type="NCBI Taxonomy" id="267567"/>
    <lineage>
        <taxon>Eukaryota</taxon>
        <taxon>Sar</taxon>
        <taxon>Stramenopiles</taxon>
        <taxon>Ochrophyta</taxon>
        <taxon>Bacillariophyta</taxon>
        <taxon>Coscinodiscophyceae</taxon>
        <taxon>Thalassiosirophycidae</taxon>
        <taxon>Thalassiosirales</taxon>
        <taxon>Skeletonemataceae</taxon>
        <taxon>Skeletonema</taxon>
        <taxon>Skeletonema marinoi-dohrnii complex</taxon>
    </lineage>
</organism>
<dbReference type="AlphaFoldDB" id="A0AAD8Y4X1"/>
<feature type="compositionally biased region" description="Low complexity" evidence="2">
    <location>
        <begin position="293"/>
        <end position="304"/>
    </location>
</feature>
<feature type="region of interest" description="Disordered" evidence="2">
    <location>
        <begin position="281"/>
        <end position="335"/>
    </location>
</feature>
<dbReference type="Proteomes" id="UP001224775">
    <property type="component" value="Unassembled WGS sequence"/>
</dbReference>
<evidence type="ECO:0000256" key="2">
    <source>
        <dbReference type="SAM" id="MobiDB-lite"/>
    </source>
</evidence>
<accession>A0AAD8Y4X1</accession>
<protein>
    <submittedName>
        <fullName evidence="3">Vacuolar protein sorting-associated protein IST1</fullName>
    </submittedName>
</protein>
<dbReference type="EMBL" id="JATAAI010000018">
    <property type="protein sequence ID" value="KAK1739532.1"/>
    <property type="molecule type" value="Genomic_DNA"/>
</dbReference>
<keyword evidence="4" id="KW-1185">Reference proteome</keyword>
<dbReference type="InterPro" id="IPR042277">
    <property type="entry name" value="IST1-like"/>
</dbReference>
<proteinExistence type="inferred from homology"/>
<gene>
    <name evidence="3" type="ORF">QTG54_010075</name>
</gene>
<name>A0AAD8Y4X1_9STRA</name>
<reference evidence="3" key="1">
    <citation type="submission" date="2023-06" db="EMBL/GenBank/DDBJ databases">
        <title>Survivors Of The Sea: Transcriptome response of Skeletonema marinoi to long-term dormancy.</title>
        <authorList>
            <person name="Pinder M.I.M."/>
            <person name="Kourtchenko O."/>
            <person name="Robertson E.K."/>
            <person name="Larsson T."/>
            <person name="Maumus F."/>
            <person name="Osuna-Cruz C.M."/>
            <person name="Vancaester E."/>
            <person name="Stenow R."/>
            <person name="Vandepoele K."/>
            <person name="Ploug H."/>
            <person name="Bruchert V."/>
            <person name="Godhe A."/>
            <person name="Topel M."/>
        </authorList>
    </citation>
    <scope>NUCLEOTIDE SEQUENCE</scope>
    <source>
        <strain evidence="3">R05AC</strain>
    </source>
</reference>
<evidence type="ECO:0000313" key="3">
    <source>
        <dbReference type="EMBL" id="KAK1739532.1"/>
    </source>
</evidence>
<evidence type="ECO:0000256" key="1">
    <source>
        <dbReference type="ARBA" id="ARBA00005536"/>
    </source>
</evidence>
<sequence length="347" mass="37992">MPLFGGYKANKLKPQLKMAVTRFTIASNKKSALMKQQIREIAKLLAEDPPKEEKARIKAEALIRDDDTVEAYELLQLSCELLSERLNLITHSKECPADILSTVATIIWASSVVDIPELIEVRKQFRYKFGAAFDERAMLNVDGIVNDRVASKLSFQPPSAYKVQTYLEKISDEHEVGWKPKVPLKAEDIAQPMPPPVGYSVPENAASGLNKKDYDAGAPAPSMPSTILPVPPKGKEGAYVPVLPAPAVAIPVPVPTIPKTSNKQDDVSVTKDDFVVEEPDIFVPPAPRSRPHSGNNTNNSSEVNNRGRTQSAGENPKGNDDDDDDEDKTGGDATYDDLAMRFAMLSK</sequence>
<comment type="caution">
    <text evidence="3">The sequence shown here is derived from an EMBL/GenBank/DDBJ whole genome shotgun (WGS) entry which is preliminary data.</text>
</comment>
<comment type="similarity">
    <text evidence="1">Belongs to the IST1 family.</text>
</comment>
<dbReference type="Pfam" id="PF03398">
    <property type="entry name" value="Ist1"/>
    <property type="match status" value="1"/>
</dbReference>
<dbReference type="Gene3D" id="1.20.1260.60">
    <property type="entry name" value="Vacuolar protein sorting-associated protein Ist1"/>
    <property type="match status" value="1"/>
</dbReference>